<keyword evidence="4" id="KW-1185">Reference proteome</keyword>
<name>A0A914QF43_9BILA</name>
<sequence length="190" mass="21245">MLKEFFDQKNLNFDINPDEAVANGVTILAAHLSSSCFDTSVQNIKLLDVIPRSLGIRIEIDSIKNIFSVVIKRCTRFPCEITKGFAAFYGQTNADIDVYEGEDPVSDRNRLLGSFVLRNISPAPIGRPKADVIFKIDENCILTVTAVDQQNGNKDSIEILPDKGRLTESQIFEMIHEICPPPMEIDIEDD</sequence>
<reference evidence="5" key="1">
    <citation type="submission" date="2022-11" db="UniProtKB">
        <authorList>
            <consortium name="WormBaseParasite"/>
        </authorList>
    </citation>
    <scope>IDENTIFICATION</scope>
</reference>
<evidence type="ECO:0000313" key="4">
    <source>
        <dbReference type="Proteomes" id="UP000887578"/>
    </source>
</evidence>
<dbReference type="Pfam" id="PF00012">
    <property type="entry name" value="HSP70"/>
    <property type="match status" value="1"/>
</dbReference>
<evidence type="ECO:0000256" key="2">
    <source>
        <dbReference type="ARBA" id="ARBA00022741"/>
    </source>
</evidence>
<dbReference type="PANTHER" id="PTHR19375">
    <property type="entry name" value="HEAT SHOCK PROTEIN 70KDA"/>
    <property type="match status" value="1"/>
</dbReference>
<dbReference type="SUPFAM" id="SSF100920">
    <property type="entry name" value="Heat shock protein 70kD (HSP70), peptide-binding domain"/>
    <property type="match status" value="1"/>
</dbReference>
<evidence type="ECO:0000256" key="1">
    <source>
        <dbReference type="ARBA" id="ARBA00007381"/>
    </source>
</evidence>
<evidence type="ECO:0000313" key="5">
    <source>
        <dbReference type="WBParaSite" id="PDA_v2.g28048.t1"/>
    </source>
</evidence>
<proteinExistence type="inferred from homology"/>
<dbReference type="GO" id="GO:0005524">
    <property type="term" value="F:ATP binding"/>
    <property type="evidence" value="ECO:0007669"/>
    <property type="project" value="UniProtKB-KW"/>
</dbReference>
<keyword evidence="3" id="KW-0067">ATP-binding</keyword>
<dbReference type="InterPro" id="IPR013126">
    <property type="entry name" value="Hsp_70_fam"/>
</dbReference>
<dbReference type="Proteomes" id="UP000887578">
    <property type="component" value="Unplaced"/>
</dbReference>
<comment type="similarity">
    <text evidence="1">Belongs to the heat shock protein 70 family.</text>
</comment>
<dbReference type="WBParaSite" id="PDA_v2.g28048.t1">
    <property type="protein sequence ID" value="PDA_v2.g28048.t1"/>
    <property type="gene ID" value="PDA_v2.g28048"/>
</dbReference>
<accession>A0A914QF43</accession>
<dbReference type="AlphaFoldDB" id="A0A914QF43"/>
<dbReference type="InterPro" id="IPR029047">
    <property type="entry name" value="HSP70_peptide-bd_sf"/>
</dbReference>
<evidence type="ECO:0000256" key="3">
    <source>
        <dbReference type="ARBA" id="ARBA00022840"/>
    </source>
</evidence>
<protein>
    <submittedName>
        <fullName evidence="5">Heat shock protein 70</fullName>
    </submittedName>
</protein>
<organism evidence="4 5">
    <name type="scientific">Panagrolaimus davidi</name>
    <dbReference type="NCBI Taxonomy" id="227884"/>
    <lineage>
        <taxon>Eukaryota</taxon>
        <taxon>Metazoa</taxon>
        <taxon>Ecdysozoa</taxon>
        <taxon>Nematoda</taxon>
        <taxon>Chromadorea</taxon>
        <taxon>Rhabditida</taxon>
        <taxon>Tylenchina</taxon>
        <taxon>Panagrolaimomorpha</taxon>
        <taxon>Panagrolaimoidea</taxon>
        <taxon>Panagrolaimidae</taxon>
        <taxon>Panagrolaimus</taxon>
    </lineage>
</organism>
<keyword evidence="2" id="KW-0547">Nucleotide-binding</keyword>
<dbReference type="GO" id="GO:0140662">
    <property type="term" value="F:ATP-dependent protein folding chaperone"/>
    <property type="evidence" value="ECO:0007669"/>
    <property type="project" value="InterPro"/>
</dbReference>
<dbReference type="PRINTS" id="PR00301">
    <property type="entry name" value="HEATSHOCK70"/>
</dbReference>
<dbReference type="Gene3D" id="2.60.34.10">
    <property type="entry name" value="Substrate Binding Domain Of DNAk, Chain A, domain 1"/>
    <property type="match status" value="1"/>
</dbReference>